<evidence type="ECO:0000256" key="1">
    <source>
        <dbReference type="ARBA" id="ARBA00004370"/>
    </source>
</evidence>
<proteinExistence type="inferred from homology"/>
<dbReference type="Proteomes" id="UP000031036">
    <property type="component" value="Unassembled WGS sequence"/>
</dbReference>
<evidence type="ECO:0000256" key="9">
    <source>
        <dbReference type="ARBA" id="ARBA00034920"/>
    </source>
</evidence>
<dbReference type="InterPro" id="IPR003593">
    <property type="entry name" value="AAA+_ATPase"/>
</dbReference>
<evidence type="ECO:0000256" key="7">
    <source>
        <dbReference type="ARBA" id="ARBA00023136"/>
    </source>
</evidence>
<comment type="similarity">
    <text evidence="2">Belongs to the AAA ATPase family.</text>
</comment>
<dbReference type="EMBL" id="JPKZ01000388">
    <property type="protein sequence ID" value="KHN87616.1"/>
    <property type="molecule type" value="Genomic_DNA"/>
</dbReference>
<comment type="caution">
    <text evidence="12">The sequence shown here is derived from an EMBL/GenBank/DDBJ whole genome shotgun (WGS) entry which is preliminary data.</text>
</comment>
<keyword evidence="5" id="KW-0378">Hydrolase</keyword>
<gene>
    <name evidence="12" type="primary">Pex6</name>
    <name evidence="12" type="ORF">Tcan_06370</name>
</gene>
<dbReference type="OrthoDB" id="2187at2759"/>
<evidence type="ECO:0000313" key="12">
    <source>
        <dbReference type="EMBL" id="KHN87616.1"/>
    </source>
</evidence>
<comment type="catalytic activity">
    <reaction evidence="10">
        <text>ATP + H2O = ADP + phosphate + H(+)</text>
        <dbReference type="Rhea" id="RHEA:13065"/>
        <dbReference type="ChEBI" id="CHEBI:15377"/>
        <dbReference type="ChEBI" id="CHEBI:15378"/>
        <dbReference type="ChEBI" id="CHEBI:30616"/>
        <dbReference type="ChEBI" id="CHEBI:43474"/>
        <dbReference type="ChEBI" id="CHEBI:456216"/>
    </reaction>
    <physiologicalReaction direction="left-to-right" evidence="10">
        <dbReference type="Rhea" id="RHEA:13066"/>
    </physiologicalReaction>
</comment>
<evidence type="ECO:0000256" key="5">
    <source>
        <dbReference type="ARBA" id="ARBA00022801"/>
    </source>
</evidence>
<sequence>MEVHYRDGIFLRCLRIFPFIVFYFRPPHSVLQTLLRRRCARVRVMSMSMCAKDIDVNRTVWVSCKTAFAYSLRSSLLYRFMFRSLDSGIIVGRSLYVRILPQELNPYDDLLVTQLCLFNLFTALPVPKDTFILEEISGTKPSAVTAECVRIAMLKSPLYAESDLSAQIQDFFSIARLMSVNDVFAVEPPNRMGDSSEPVFFKVTSIERSNEVVNSFLVSTTESALYQVSSICGPVPSLLPKRYIPEPLRDVAERLHSLMLAHASVSPNRTLSVLVSGMPGSGKKLMLSYLASIGSLNVVDADCLDLWSEMAGPSEAKIKAAFHRAATYKQFCIMVLSNVDVVGLDSITGDVDCRVCACVQQCVDECDARAVVFTCERRYAATLSPSLRSLFLYEIDVPNLEERHRMEVFINELPTPNCVDLHSIARHTSGFVLAELHTVIADALYRQHATNSEVLSTEHVEWAIDVRNKSFADSVGAPKIPNVSWEDVGGLADVKAIITESLEMNLRGGKGLKRSGVILFGPPGCGKTLIAKAVASQFKVTFLSVKGPELLNKYVGQSESNVRKVFERARLASPCVVFFDELDSLAPRRGRSGDSAGVADRIVSQLLSELDSLGDSKIFVLGATNRPDLLDASLLTPGRFDKIVRVDGGADTETKERVLRAVSRKVNFAADVDLAHIAKQCSGWMSGADLYALISRATMHAIRARVEQIESGLPQSEQCRVIITNQDLFAALSERKEWGAKGLRKSPEVRNGRQGILVPSMRKEWGAKGLRKSPEVRNGRQGILVPSMVSPSLSRAEQAVYDAIDTFS</sequence>
<dbReference type="SMART" id="SM00382">
    <property type="entry name" value="AAA"/>
    <property type="match status" value="2"/>
</dbReference>
<organism evidence="12 13">
    <name type="scientific">Toxocara canis</name>
    <name type="common">Canine roundworm</name>
    <dbReference type="NCBI Taxonomy" id="6265"/>
    <lineage>
        <taxon>Eukaryota</taxon>
        <taxon>Metazoa</taxon>
        <taxon>Ecdysozoa</taxon>
        <taxon>Nematoda</taxon>
        <taxon>Chromadorea</taxon>
        <taxon>Rhabditida</taxon>
        <taxon>Spirurina</taxon>
        <taxon>Ascaridomorpha</taxon>
        <taxon>Ascaridoidea</taxon>
        <taxon>Toxocaridae</taxon>
        <taxon>Toxocara</taxon>
    </lineage>
</organism>
<dbReference type="FunFam" id="3.40.50.300:FF:000109">
    <property type="entry name" value="Peroxisomal biogenesis factor 6"/>
    <property type="match status" value="1"/>
</dbReference>
<evidence type="ECO:0000256" key="2">
    <source>
        <dbReference type="ARBA" id="ARBA00006914"/>
    </source>
</evidence>
<keyword evidence="6" id="KW-0067">ATP-binding</keyword>
<comment type="subcellular location">
    <subcellularLocation>
        <location evidence="1">Membrane</location>
    </subcellularLocation>
</comment>
<evidence type="ECO:0000256" key="4">
    <source>
        <dbReference type="ARBA" id="ARBA00022741"/>
    </source>
</evidence>
<dbReference type="GO" id="GO:0005524">
    <property type="term" value="F:ATP binding"/>
    <property type="evidence" value="ECO:0007669"/>
    <property type="project" value="UniProtKB-KW"/>
</dbReference>
<dbReference type="GO" id="GO:0005778">
    <property type="term" value="C:peroxisomal membrane"/>
    <property type="evidence" value="ECO:0007669"/>
    <property type="project" value="TreeGrafter"/>
</dbReference>
<feature type="domain" description="AAA+ ATPase" evidence="11">
    <location>
        <begin position="269"/>
        <end position="401"/>
    </location>
</feature>
<dbReference type="InterPro" id="IPR003959">
    <property type="entry name" value="ATPase_AAA_core"/>
</dbReference>
<dbReference type="Gene3D" id="1.10.8.60">
    <property type="match status" value="2"/>
</dbReference>
<dbReference type="GO" id="GO:0016558">
    <property type="term" value="P:protein import into peroxisome matrix"/>
    <property type="evidence" value="ECO:0007669"/>
    <property type="project" value="TreeGrafter"/>
</dbReference>
<reference evidence="12 13" key="1">
    <citation type="submission" date="2014-11" db="EMBL/GenBank/DDBJ databases">
        <title>Genetic blueprint of the zoonotic pathogen Toxocara canis.</title>
        <authorList>
            <person name="Zhu X.-Q."/>
            <person name="Korhonen P.K."/>
            <person name="Cai H."/>
            <person name="Young N.D."/>
            <person name="Nejsum P."/>
            <person name="von Samson-Himmelstjerna G."/>
            <person name="Boag P.R."/>
            <person name="Tan P."/>
            <person name="Li Q."/>
            <person name="Min J."/>
            <person name="Yang Y."/>
            <person name="Wang X."/>
            <person name="Fang X."/>
            <person name="Hall R.S."/>
            <person name="Hofmann A."/>
            <person name="Sternberg P.W."/>
            <person name="Jex A.R."/>
            <person name="Gasser R.B."/>
        </authorList>
    </citation>
    <scope>NUCLEOTIDE SEQUENCE [LARGE SCALE GENOMIC DNA]</scope>
    <source>
        <strain evidence="12">PN_DK_2014</strain>
    </source>
</reference>
<feature type="domain" description="AAA+ ATPase" evidence="11">
    <location>
        <begin position="513"/>
        <end position="650"/>
    </location>
</feature>
<dbReference type="STRING" id="6265.A0A0B2VVQ7"/>
<evidence type="ECO:0000256" key="6">
    <source>
        <dbReference type="ARBA" id="ARBA00022840"/>
    </source>
</evidence>
<dbReference type="Pfam" id="PF17862">
    <property type="entry name" value="AAA_lid_3"/>
    <property type="match status" value="1"/>
</dbReference>
<dbReference type="Gene3D" id="3.40.50.300">
    <property type="entry name" value="P-loop containing nucleotide triphosphate hydrolases"/>
    <property type="match status" value="2"/>
</dbReference>
<dbReference type="SUPFAM" id="SSF52540">
    <property type="entry name" value="P-loop containing nucleoside triphosphate hydrolases"/>
    <property type="match status" value="2"/>
</dbReference>
<dbReference type="GO" id="GO:0016887">
    <property type="term" value="F:ATP hydrolysis activity"/>
    <property type="evidence" value="ECO:0007669"/>
    <property type="project" value="InterPro"/>
</dbReference>
<keyword evidence="3" id="KW-0962">Peroxisome biogenesis</keyword>
<accession>A0A0B2VVQ7</accession>
<evidence type="ECO:0000256" key="10">
    <source>
        <dbReference type="ARBA" id="ARBA00048778"/>
    </source>
</evidence>
<dbReference type="AlphaFoldDB" id="A0A0B2VVQ7"/>
<dbReference type="PANTHER" id="PTHR23077:SF9">
    <property type="entry name" value="PEROXISOMAL ATPASE PEX6"/>
    <property type="match status" value="1"/>
</dbReference>
<dbReference type="OMA" id="DGYEMVC"/>
<dbReference type="InterPro" id="IPR050168">
    <property type="entry name" value="AAA_ATPase_domain"/>
</dbReference>
<protein>
    <recommendedName>
        <fullName evidence="8">Peroxisomal ATPase PEX6</fullName>
    </recommendedName>
    <alternativeName>
        <fullName evidence="9">Peroxin-6</fullName>
    </alternativeName>
</protein>
<evidence type="ECO:0000313" key="13">
    <source>
        <dbReference type="Proteomes" id="UP000031036"/>
    </source>
</evidence>
<evidence type="ECO:0000256" key="3">
    <source>
        <dbReference type="ARBA" id="ARBA00022593"/>
    </source>
</evidence>
<dbReference type="InterPro" id="IPR041569">
    <property type="entry name" value="AAA_lid_3"/>
</dbReference>
<dbReference type="Pfam" id="PF00004">
    <property type="entry name" value="AAA"/>
    <property type="match status" value="2"/>
</dbReference>
<keyword evidence="4" id="KW-0547">Nucleotide-binding</keyword>
<evidence type="ECO:0000256" key="8">
    <source>
        <dbReference type="ARBA" id="ARBA00034811"/>
    </source>
</evidence>
<dbReference type="GO" id="GO:0005829">
    <property type="term" value="C:cytosol"/>
    <property type="evidence" value="ECO:0007669"/>
    <property type="project" value="TreeGrafter"/>
</dbReference>
<dbReference type="PANTHER" id="PTHR23077">
    <property type="entry name" value="AAA-FAMILY ATPASE"/>
    <property type="match status" value="1"/>
</dbReference>
<keyword evidence="13" id="KW-1185">Reference proteome</keyword>
<keyword evidence="7" id="KW-0472">Membrane</keyword>
<name>A0A0B2VVQ7_TOXCA</name>
<evidence type="ECO:0000259" key="11">
    <source>
        <dbReference type="SMART" id="SM00382"/>
    </source>
</evidence>
<dbReference type="InterPro" id="IPR027417">
    <property type="entry name" value="P-loop_NTPase"/>
</dbReference>